<accession>A0A087CL05</accession>
<evidence type="ECO:0000313" key="1">
    <source>
        <dbReference type="EMBL" id="KFI83955.1"/>
    </source>
</evidence>
<reference evidence="1 2" key="1">
    <citation type="submission" date="2014-03" db="EMBL/GenBank/DDBJ databases">
        <title>Genomics of Bifidobacteria.</title>
        <authorList>
            <person name="Ventura M."/>
            <person name="Milani C."/>
            <person name="Lugli G.A."/>
        </authorList>
    </citation>
    <scope>NUCLEOTIDE SEQUENCE [LARGE SCALE GENOMIC DNA]</scope>
    <source>
        <strain evidence="1 2">DSM 23975</strain>
    </source>
</reference>
<dbReference type="Proteomes" id="UP000028984">
    <property type="component" value="Unassembled WGS sequence"/>
</dbReference>
<protein>
    <submittedName>
        <fullName evidence="1">Uncharacterized protein</fullName>
    </submittedName>
</protein>
<organism evidence="1 2">
    <name type="scientific">Bifidobacterium reuteri DSM 23975</name>
    <dbReference type="NCBI Taxonomy" id="1437610"/>
    <lineage>
        <taxon>Bacteria</taxon>
        <taxon>Bacillati</taxon>
        <taxon>Actinomycetota</taxon>
        <taxon>Actinomycetes</taxon>
        <taxon>Bifidobacteriales</taxon>
        <taxon>Bifidobacteriaceae</taxon>
        <taxon>Bifidobacterium</taxon>
    </lineage>
</organism>
<proteinExistence type="predicted"/>
<dbReference type="EMBL" id="JGZK01000019">
    <property type="protein sequence ID" value="KFI83955.1"/>
    <property type="molecule type" value="Genomic_DNA"/>
</dbReference>
<dbReference type="AlphaFoldDB" id="A0A087CL05"/>
<name>A0A087CL05_9BIFI</name>
<comment type="caution">
    <text evidence="1">The sequence shown here is derived from an EMBL/GenBank/DDBJ whole genome shotgun (WGS) entry which is preliminary data.</text>
</comment>
<sequence length="92" mass="10678">MSMQSLRVQDCFHCCGFLLGTHLSIDKPTELSSIPLKTVMPCRQRKANRRKRRAWIVVDYLIKTNSEPSIKPVSHLENAMIRFNNNRNTAYT</sequence>
<evidence type="ECO:0000313" key="2">
    <source>
        <dbReference type="Proteomes" id="UP000028984"/>
    </source>
</evidence>
<keyword evidence="2" id="KW-1185">Reference proteome</keyword>
<gene>
    <name evidence="1" type="ORF">BREU_2141</name>
</gene>